<evidence type="ECO:0000313" key="3">
    <source>
        <dbReference type="EMBL" id="ANH80139.1"/>
    </source>
</evidence>
<dbReference type="InterPro" id="IPR008135">
    <property type="entry name" value="Competence-induced_CinA"/>
</dbReference>
<dbReference type="NCBIfam" id="TIGR00200">
    <property type="entry name" value="cinA_nterm"/>
    <property type="match status" value="1"/>
</dbReference>
<dbReference type="InterPro" id="IPR036425">
    <property type="entry name" value="MoaB/Mog-like_dom_sf"/>
</dbReference>
<dbReference type="AlphaFoldDB" id="A0A1A9HZA5"/>
<dbReference type="NCBIfam" id="TIGR00199">
    <property type="entry name" value="PncC_domain"/>
    <property type="match status" value="1"/>
</dbReference>
<dbReference type="SUPFAM" id="SSF53218">
    <property type="entry name" value="Molybdenum cofactor biosynthesis proteins"/>
    <property type="match status" value="1"/>
</dbReference>
<dbReference type="SUPFAM" id="SSF142433">
    <property type="entry name" value="CinA-like"/>
    <property type="match status" value="1"/>
</dbReference>
<dbReference type="SMART" id="SM00852">
    <property type="entry name" value="MoCF_biosynth"/>
    <property type="match status" value="1"/>
</dbReference>
<sequence>MNASIITIGDELLIGQTIDTNSAFIAQEFNKVGIWVKRRVAVGDVAADIEHALDEEAQQSQIIILTGGLGPTADDITKPLLNHYFNGKMVIDPGVAKHIEYLFREVYRRPGPISERNKKQAEVPDVAKVLHNANGSAPGMWFEKMINNRKTVFIALPGVPHEMKGLLSDEVIPRLLQHFKFPHILHRTAVTAGMGESYVAERLIDFEAKLPKQIKLAYLPSYGMVKLRLTCQGTHIRKMEEETDLLFEEMTFLLQDILLSKKDEPVEAVIGHLLLQQGKTMATAESCTGGNIAHAITRIPGSSKYYRGSIVSYDNTIKEALLQVPAGILQAQGAVSSETVEAMVKGALQQLGTDYAVATSGIMGPDGGSDRKPVGTVWIAAGNEEKIVTRLLQLRFEREQNIEIATIQALLLLRKVILGKE</sequence>
<protein>
    <recommendedName>
        <fullName evidence="1">CinA-like protein</fullName>
    </recommendedName>
</protein>
<proteinExistence type="inferred from homology"/>
<dbReference type="Gene3D" id="3.40.980.10">
    <property type="entry name" value="MoaB/Mog-like domain"/>
    <property type="match status" value="1"/>
</dbReference>
<dbReference type="Pfam" id="PF02464">
    <property type="entry name" value="CinA"/>
    <property type="match status" value="1"/>
</dbReference>
<comment type="similarity">
    <text evidence="1">Belongs to the CinA family.</text>
</comment>
<evidence type="ECO:0000256" key="1">
    <source>
        <dbReference type="HAMAP-Rule" id="MF_00226"/>
    </source>
</evidence>
<dbReference type="Pfam" id="PF00994">
    <property type="entry name" value="MoCF_biosynth"/>
    <property type="match status" value="1"/>
</dbReference>
<dbReference type="PIRSF" id="PIRSF006728">
    <property type="entry name" value="CinA"/>
    <property type="match status" value="1"/>
</dbReference>
<dbReference type="InterPro" id="IPR041424">
    <property type="entry name" value="CinA_KH"/>
</dbReference>
<dbReference type="CDD" id="cd00885">
    <property type="entry name" value="cinA"/>
    <property type="match status" value="1"/>
</dbReference>
<dbReference type="EMBL" id="CP015772">
    <property type="protein sequence ID" value="ANH80139.1"/>
    <property type="molecule type" value="Genomic_DNA"/>
</dbReference>
<dbReference type="HAMAP" id="MF_00226_B">
    <property type="entry name" value="CinA_B"/>
    <property type="match status" value="1"/>
</dbReference>
<dbReference type="OrthoDB" id="9801454at2"/>
<dbReference type="Pfam" id="PF18146">
    <property type="entry name" value="CinA_KH"/>
    <property type="match status" value="1"/>
</dbReference>
<dbReference type="InterPro" id="IPR008136">
    <property type="entry name" value="CinA_C"/>
</dbReference>
<dbReference type="STRING" id="1176587.A8C56_03300"/>
<dbReference type="InterPro" id="IPR036653">
    <property type="entry name" value="CinA-like_C"/>
</dbReference>
<accession>A0A1A9HZA5</accession>
<name>A0A1A9HZA5_9BACT</name>
<reference evidence="3 4" key="1">
    <citation type="submission" date="2016-05" db="EMBL/GenBank/DDBJ databases">
        <title>Niabella ginsenosidivorans BS26 whole genome sequencing.</title>
        <authorList>
            <person name="Im W.T."/>
            <person name="Siddiqi M.Z."/>
        </authorList>
    </citation>
    <scope>NUCLEOTIDE SEQUENCE [LARGE SCALE GENOMIC DNA]</scope>
    <source>
        <strain evidence="3 4">BS26</strain>
    </source>
</reference>
<dbReference type="PANTHER" id="PTHR13939">
    <property type="entry name" value="NICOTINAMIDE-NUCLEOTIDE AMIDOHYDROLASE PNCC"/>
    <property type="match status" value="1"/>
</dbReference>
<gene>
    <name evidence="3" type="ORF">A8C56_03300</name>
</gene>
<evidence type="ECO:0000313" key="4">
    <source>
        <dbReference type="Proteomes" id="UP000077667"/>
    </source>
</evidence>
<dbReference type="Proteomes" id="UP000077667">
    <property type="component" value="Chromosome"/>
</dbReference>
<keyword evidence="4" id="KW-1185">Reference proteome</keyword>
<dbReference type="Gene3D" id="3.90.950.20">
    <property type="entry name" value="CinA-like"/>
    <property type="match status" value="1"/>
</dbReference>
<organism evidence="3 4">
    <name type="scientific">Niabella ginsenosidivorans</name>
    <dbReference type="NCBI Taxonomy" id="1176587"/>
    <lineage>
        <taxon>Bacteria</taxon>
        <taxon>Pseudomonadati</taxon>
        <taxon>Bacteroidota</taxon>
        <taxon>Chitinophagia</taxon>
        <taxon>Chitinophagales</taxon>
        <taxon>Chitinophagaceae</taxon>
        <taxon>Niabella</taxon>
    </lineage>
</organism>
<dbReference type="RefSeq" id="WP_067752029.1">
    <property type="nucleotide sequence ID" value="NZ_CP015772.1"/>
</dbReference>
<dbReference type="PANTHER" id="PTHR13939:SF0">
    <property type="entry name" value="NMN AMIDOHYDROLASE-LIKE PROTEIN YFAY"/>
    <property type="match status" value="1"/>
</dbReference>
<dbReference type="KEGG" id="nia:A8C56_03300"/>
<evidence type="ECO:0000259" key="2">
    <source>
        <dbReference type="SMART" id="SM00852"/>
    </source>
</evidence>
<dbReference type="InterPro" id="IPR001453">
    <property type="entry name" value="MoaB/Mog_dom"/>
</dbReference>
<dbReference type="InterPro" id="IPR050101">
    <property type="entry name" value="CinA"/>
</dbReference>
<feature type="domain" description="MoaB/Mog" evidence="2">
    <location>
        <begin position="4"/>
        <end position="178"/>
    </location>
</feature>